<reference evidence="3 4" key="1">
    <citation type="submission" date="2020-12" db="EMBL/GenBank/DDBJ databases">
        <title>Novel Thalassolituus-related marine hydrocarbonoclastic bacteria mediated algae-derived hydrocarbons mineralization in twilight zone of the northern South China Sea.</title>
        <authorList>
            <person name="Dong C."/>
        </authorList>
    </citation>
    <scope>NUCLEOTIDE SEQUENCE [LARGE SCALE GENOMIC DNA]</scope>
    <source>
        <strain evidence="3 4">IMCC1826</strain>
    </source>
</reference>
<feature type="domain" description="NGO1945-like C-terminal" evidence="2">
    <location>
        <begin position="144"/>
        <end position="228"/>
    </location>
</feature>
<dbReference type="Pfam" id="PF09836">
    <property type="entry name" value="DUF2063"/>
    <property type="match status" value="1"/>
</dbReference>
<dbReference type="InterPro" id="IPR018640">
    <property type="entry name" value="DUF2063"/>
</dbReference>
<dbReference type="Gene3D" id="3.90.930.50">
    <property type="match status" value="1"/>
</dbReference>
<keyword evidence="3" id="KW-0238">DNA-binding</keyword>
<dbReference type="InterPro" id="IPR054098">
    <property type="entry name" value="NGO1945-like_C"/>
</dbReference>
<name>A0ABS7ZLJ3_9GAMM</name>
<organism evidence="3 4">
    <name type="scientific">Thalassolituus marinus</name>
    <dbReference type="NCBI Taxonomy" id="671053"/>
    <lineage>
        <taxon>Bacteria</taxon>
        <taxon>Pseudomonadati</taxon>
        <taxon>Pseudomonadota</taxon>
        <taxon>Gammaproteobacteria</taxon>
        <taxon>Oceanospirillales</taxon>
        <taxon>Oceanospirillaceae</taxon>
        <taxon>Thalassolituus</taxon>
    </lineage>
</organism>
<dbReference type="Proteomes" id="UP000714380">
    <property type="component" value="Unassembled WGS sequence"/>
</dbReference>
<sequence length="245" mass="28186">MADFLHQQRQFAQAVRQTTDAPAGVSEEQMQVYRELCRNNIFSFIDGAFPVCREVIDQGLWSQLKEEYFSTAAAESPFFRDISQQFFNWLDARPQTDRWLAELAQYELAEMKADIAVEIYDYISCPQEIDAEQWLNQQAVISRSAMMNNYCFAVHTVSAENPHAEQQETPLVVFRDTQDEVRFLLLNPLSFSLLQALLHDQTTIGDAILQCLQQHGLLSETAVSGAFSQIHTWWSQGLIRQLRVI</sequence>
<evidence type="ECO:0000313" key="4">
    <source>
        <dbReference type="Proteomes" id="UP000714380"/>
    </source>
</evidence>
<dbReference type="Pfam" id="PF22106">
    <property type="entry name" value="NGO1945_C"/>
    <property type="match status" value="1"/>
</dbReference>
<protein>
    <submittedName>
        <fullName evidence="3">DNA-binding domain-containing protein</fullName>
    </submittedName>
</protein>
<comment type="caution">
    <text evidence="3">The sequence shown here is derived from an EMBL/GenBank/DDBJ whole genome shotgun (WGS) entry which is preliminary data.</text>
</comment>
<proteinExistence type="predicted"/>
<gene>
    <name evidence="3" type="ORF">I9W95_02950</name>
</gene>
<accession>A0ABS7ZLJ3</accession>
<evidence type="ECO:0000313" key="3">
    <source>
        <dbReference type="EMBL" id="MCA6062557.1"/>
    </source>
</evidence>
<evidence type="ECO:0000259" key="1">
    <source>
        <dbReference type="Pfam" id="PF09836"/>
    </source>
</evidence>
<evidence type="ECO:0000259" key="2">
    <source>
        <dbReference type="Pfam" id="PF22106"/>
    </source>
</evidence>
<dbReference type="InterPro" id="IPR044922">
    <property type="entry name" value="DUF2063_N_sf"/>
</dbReference>
<dbReference type="EMBL" id="JAEDAH010000013">
    <property type="protein sequence ID" value="MCA6062557.1"/>
    <property type="molecule type" value="Genomic_DNA"/>
</dbReference>
<dbReference type="Gene3D" id="1.10.150.690">
    <property type="entry name" value="DUF2063"/>
    <property type="match status" value="1"/>
</dbReference>
<keyword evidence="4" id="KW-1185">Reference proteome</keyword>
<dbReference type="RefSeq" id="WP_225671685.1">
    <property type="nucleotide sequence ID" value="NZ_JAEDAH010000013.1"/>
</dbReference>
<feature type="domain" description="Putative DNA-binding" evidence="1">
    <location>
        <begin position="7"/>
        <end position="90"/>
    </location>
</feature>
<dbReference type="GO" id="GO:0003677">
    <property type="term" value="F:DNA binding"/>
    <property type="evidence" value="ECO:0007669"/>
    <property type="project" value="UniProtKB-KW"/>
</dbReference>